<evidence type="ECO:0000256" key="1">
    <source>
        <dbReference type="SAM" id="Phobius"/>
    </source>
</evidence>
<dbReference type="Proteomes" id="UP001158576">
    <property type="component" value="Chromosome XSR"/>
</dbReference>
<keyword evidence="1" id="KW-0472">Membrane</keyword>
<keyword evidence="1" id="KW-1133">Transmembrane helix</keyword>
<gene>
    <name evidence="2" type="ORF">OKIOD_LOCUS7672</name>
</gene>
<accession>A0ABN7SIY9</accession>
<proteinExistence type="predicted"/>
<protein>
    <submittedName>
        <fullName evidence="2">Oidioi.mRNA.OKI2018_I69.XSR.g16114.t1.cds</fullName>
    </submittedName>
</protein>
<sequence>MMEKNYEAREWSVRHIPVRVKGRSPRPYRIPKLWVSIMLGVCLYLAVHLNSHTTQQQNRLFLRRTERDLASIDYVLPERAYPFYLQTGWNFDDNGNVLEMERTVYH</sequence>
<keyword evidence="3" id="KW-1185">Reference proteome</keyword>
<feature type="transmembrane region" description="Helical" evidence="1">
    <location>
        <begin position="33"/>
        <end position="51"/>
    </location>
</feature>
<keyword evidence="1" id="KW-0812">Transmembrane</keyword>
<name>A0ABN7SIY9_OIKDI</name>
<dbReference type="EMBL" id="OU015569">
    <property type="protein sequence ID" value="CAG5098948.1"/>
    <property type="molecule type" value="Genomic_DNA"/>
</dbReference>
<reference evidence="2 3" key="1">
    <citation type="submission" date="2021-04" db="EMBL/GenBank/DDBJ databases">
        <authorList>
            <person name="Bliznina A."/>
        </authorList>
    </citation>
    <scope>NUCLEOTIDE SEQUENCE [LARGE SCALE GENOMIC DNA]</scope>
</reference>
<evidence type="ECO:0000313" key="3">
    <source>
        <dbReference type="Proteomes" id="UP001158576"/>
    </source>
</evidence>
<evidence type="ECO:0000313" key="2">
    <source>
        <dbReference type="EMBL" id="CAG5098948.1"/>
    </source>
</evidence>
<organism evidence="2 3">
    <name type="scientific">Oikopleura dioica</name>
    <name type="common">Tunicate</name>
    <dbReference type="NCBI Taxonomy" id="34765"/>
    <lineage>
        <taxon>Eukaryota</taxon>
        <taxon>Metazoa</taxon>
        <taxon>Chordata</taxon>
        <taxon>Tunicata</taxon>
        <taxon>Appendicularia</taxon>
        <taxon>Copelata</taxon>
        <taxon>Oikopleuridae</taxon>
        <taxon>Oikopleura</taxon>
    </lineage>
</organism>